<reference evidence="1" key="1">
    <citation type="submission" date="2021-06" db="EMBL/GenBank/DDBJ databases">
        <authorList>
            <person name="Kallberg Y."/>
            <person name="Tangrot J."/>
            <person name="Rosling A."/>
        </authorList>
    </citation>
    <scope>NUCLEOTIDE SEQUENCE</scope>
    <source>
        <strain evidence="1">CL356</strain>
    </source>
</reference>
<name>A0ACA9QD94_9GLOM</name>
<proteinExistence type="predicted"/>
<evidence type="ECO:0000313" key="2">
    <source>
        <dbReference type="Proteomes" id="UP000789525"/>
    </source>
</evidence>
<comment type="caution">
    <text evidence="1">The sequence shown here is derived from an EMBL/GenBank/DDBJ whole genome shotgun (WGS) entry which is preliminary data.</text>
</comment>
<feature type="non-terminal residue" evidence="1">
    <location>
        <position position="253"/>
    </location>
</feature>
<keyword evidence="2" id="KW-1185">Reference proteome</keyword>
<protein>
    <submittedName>
        <fullName evidence="1">1091_t:CDS:1</fullName>
    </submittedName>
</protein>
<dbReference type="EMBL" id="CAJVPT010051502">
    <property type="protein sequence ID" value="CAG8747914.1"/>
    <property type="molecule type" value="Genomic_DNA"/>
</dbReference>
<organism evidence="1 2">
    <name type="scientific">Acaulospora colombiana</name>
    <dbReference type="NCBI Taxonomy" id="27376"/>
    <lineage>
        <taxon>Eukaryota</taxon>
        <taxon>Fungi</taxon>
        <taxon>Fungi incertae sedis</taxon>
        <taxon>Mucoromycota</taxon>
        <taxon>Glomeromycotina</taxon>
        <taxon>Glomeromycetes</taxon>
        <taxon>Diversisporales</taxon>
        <taxon>Acaulosporaceae</taxon>
        <taxon>Acaulospora</taxon>
    </lineage>
</organism>
<gene>
    <name evidence="1" type="ORF">ACOLOM_LOCUS12541</name>
</gene>
<sequence>MAEVDDRLSHLRALLQSLPDSLPEWIGLDFRTFAPDNEAVEDYGPVGAVNRELEVCFGYASRSSEDGLVKIEGRGDALTAVVDVLIKAKETDPKEAAIVDKWVEDLIRAAEHAVGQVSSLHVQELDAEIVLLCIEQQSTSINHKKTQSKASLKPMQNLSSLMGMRQMVKSSAVIASQGKAVGDAQVMAALIIVLARSKSPDEAIQKEARDAMSLDAASEKLKTMEKQPSVLAMVAKQGATKQSLNAQHLVVLM</sequence>
<evidence type="ECO:0000313" key="1">
    <source>
        <dbReference type="EMBL" id="CAG8747914.1"/>
    </source>
</evidence>
<dbReference type="Proteomes" id="UP000789525">
    <property type="component" value="Unassembled WGS sequence"/>
</dbReference>
<accession>A0ACA9QD94</accession>